<dbReference type="PANTHER" id="PTHR13295:SF4">
    <property type="entry name" value="GLUTAMATE--CYSTEINE LIGASE REGULATORY SUBUNIT"/>
    <property type="match status" value="1"/>
</dbReference>
<gene>
    <name evidence="1" type="ORF">RIMI_LOCUS9648504</name>
</gene>
<proteinExistence type="predicted"/>
<accession>A0ABN9LLF8</accession>
<dbReference type="PANTHER" id="PTHR13295">
    <property type="entry name" value="GLUTAMATE CYSTEINE LIGASE REGULATORY SUBUNIT"/>
    <property type="match status" value="1"/>
</dbReference>
<sequence length="139" mass="15238">MRTTLNKWSLKVSPDLGQESPNTLECAMTLELETINPEEKDEMKVSVKLFILGNGLSSIRHAVDMACSTLAVNQLDSVILAPPALEDGREQECLAQDNKVVAKGRSDLNKGLSGQLYLWTQIKPSSKQVKLASCCISDF</sequence>
<evidence type="ECO:0000313" key="2">
    <source>
        <dbReference type="Proteomes" id="UP001176940"/>
    </source>
</evidence>
<protein>
    <submittedName>
        <fullName evidence="1">Uncharacterized protein</fullName>
    </submittedName>
</protein>
<dbReference type="InterPro" id="IPR032963">
    <property type="entry name" value="Gclm"/>
</dbReference>
<reference evidence="1" key="1">
    <citation type="submission" date="2023-07" db="EMBL/GenBank/DDBJ databases">
        <authorList>
            <person name="Stuckert A."/>
        </authorList>
    </citation>
    <scope>NUCLEOTIDE SEQUENCE</scope>
</reference>
<dbReference type="EMBL" id="CAUEEQ010020191">
    <property type="protein sequence ID" value="CAJ0942563.1"/>
    <property type="molecule type" value="Genomic_DNA"/>
</dbReference>
<evidence type="ECO:0000313" key="1">
    <source>
        <dbReference type="EMBL" id="CAJ0942563.1"/>
    </source>
</evidence>
<keyword evidence="2" id="KW-1185">Reference proteome</keyword>
<dbReference type="Proteomes" id="UP001176940">
    <property type="component" value="Unassembled WGS sequence"/>
</dbReference>
<name>A0ABN9LLF8_9NEOB</name>
<organism evidence="1 2">
    <name type="scientific">Ranitomeya imitator</name>
    <name type="common">mimic poison frog</name>
    <dbReference type="NCBI Taxonomy" id="111125"/>
    <lineage>
        <taxon>Eukaryota</taxon>
        <taxon>Metazoa</taxon>
        <taxon>Chordata</taxon>
        <taxon>Craniata</taxon>
        <taxon>Vertebrata</taxon>
        <taxon>Euteleostomi</taxon>
        <taxon>Amphibia</taxon>
        <taxon>Batrachia</taxon>
        <taxon>Anura</taxon>
        <taxon>Neobatrachia</taxon>
        <taxon>Hyloidea</taxon>
        <taxon>Dendrobatidae</taxon>
        <taxon>Dendrobatinae</taxon>
        <taxon>Ranitomeya</taxon>
    </lineage>
</organism>
<comment type="caution">
    <text evidence="1">The sequence shown here is derived from an EMBL/GenBank/DDBJ whole genome shotgun (WGS) entry which is preliminary data.</text>
</comment>